<dbReference type="InterPro" id="IPR052513">
    <property type="entry name" value="Thioester_dehydratase-like"/>
</dbReference>
<dbReference type="SUPFAM" id="SSF50249">
    <property type="entry name" value="Nucleic acid-binding proteins"/>
    <property type="match status" value="1"/>
</dbReference>
<dbReference type="AlphaFoldDB" id="A0A346PBW0"/>
<protein>
    <submittedName>
        <fullName evidence="2">OB-fold domain and Zn-ribbon containing protein</fullName>
    </submittedName>
</protein>
<proteinExistence type="predicted"/>
<evidence type="ECO:0000313" key="5">
    <source>
        <dbReference type="Proteomes" id="UP000258707"/>
    </source>
</evidence>
<dbReference type="PANTHER" id="PTHR34075:SF5">
    <property type="entry name" value="BLR3430 PROTEIN"/>
    <property type="match status" value="1"/>
</dbReference>
<dbReference type="PANTHER" id="PTHR34075">
    <property type="entry name" value="BLR3430 PROTEIN"/>
    <property type="match status" value="1"/>
</dbReference>
<gene>
    <name evidence="2" type="ORF">AArc1_0662</name>
    <name evidence="3" type="ORF">AArcMg_3040</name>
</gene>
<evidence type="ECO:0000313" key="3">
    <source>
        <dbReference type="EMBL" id="AXR83028.1"/>
    </source>
</evidence>
<sequence>MSDTVRNGEYDDFLDALEEDEGYYDECSNGHGLLPPRQVCPHCGDRELTERPLPETGEIVTHTTVAVPTPQFDDDAPYVTAIVSFGAVRLTGIVADIDPDEVEIGQSVSVGIESNATTGERTITFRVA</sequence>
<organism evidence="2 5">
    <name type="scientific">Natrarchaeobaculum sulfurireducens</name>
    <dbReference type="NCBI Taxonomy" id="2044521"/>
    <lineage>
        <taxon>Archaea</taxon>
        <taxon>Methanobacteriati</taxon>
        <taxon>Methanobacteriota</taxon>
        <taxon>Stenosarchaea group</taxon>
        <taxon>Halobacteria</taxon>
        <taxon>Halobacteriales</taxon>
        <taxon>Natrialbaceae</taxon>
        <taxon>Natrarchaeobaculum</taxon>
    </lineage>
</organism>
<feature type="domain" description="ChsH2 C-terminal OB-fold" evidence="1">
    <location>
        <begin position="51"/>
        <end position="110"/>
    </location>
</feature>
<dbReference type="InterPro" id="IPR002878">
    <property type="entry name" value="ChsH2_C"/>
</dbReference>
<dbReference type="EMBL" id="CP024047">
    <property type="protein sequence ID" value="AXR77005.1"/>
    <property type="molecule type" value="Genomic_DNA"/>
</dbReference>
<dbReference type="KEGG" id="nag:AArcMg_3040"/>
<name>A0A346PBW0_9EURY</name>
<dbReference type="Proteomes" id="UP000258707">
    <property type="component" value="Chromosome"/>
</dbReference>
<reference evidence="5" key="1">
    <citation type="submission" date="2017-10" db="EMBL/GenBank/DDBJ databases">
        <title>Phenotypic and genomic properties of facultatively anaerobic sulfur-reducing natronoarchaea from hypersaline soda lakes.</title>
        <authorList>
            <person name="Sorokin D.Y."/>
            <person name="Kublanov I.V."/>
            <person name="Roman P."/>
            <person name="Sinninghe Damste J.S."/>
            <person name="Golyshin P.N."/>
            <person name="Rojo D."/>
            <person name="Ciordia S."/>
            <person name="Mena Md.C."/>
            <person name="Ferrer M."/>
            <person name="Messina E."/>
            <person name="Smedile F."/>
            <person name="La Spada G."/>
            <person name="La Cono V."/>
            <person name="Yakimov M.M."/>
        </authorList>
    </citation>
    <scope>NUCLEOTIDE SEQUENCE [LARGE SCALE GENOMIC DNA]</scope>
    <source>
        <strain evidence="5">AArc1</strain>
    </source>
</reference>
<evidence type="ECO:0000259" key="1">
    <source>
        <dbReference type="Pfam" id="PF01796"/>
    </source>
</evidence>
<dbReference type="Pfam" id="PF01796">
    <property type="entry name" value="OB_ChsH2_C"/>
    <property type="match status" value="1"/>
</dbReference>
<keyword evidence="4" id="KW-1185">Reference proteome</keyword>
<dbReference type="EMBL" id="CP027033">
    <property type="protein sequence ID" value="AXR83028.1"/>
    <property type="molecule type" value="Genomic_DNA"/>
</dbReference>
<accession>A0A346PU33</accession>
<reference evidence="2" key="3">
    <citation type="journal article" date="2019" name="Int. J. Syst. Evol. Microbiol.">
        <title>Natronolimnobius sulfurireducens sp. nov. and Halalkaliarchaeum desulfuricum gen. nov., sp. nov., the first sulfur-respiring alkaliphilic haloarchaea from hypersaline alkaline lakes.</title>
        <authorList>
            <person name="Sorokin D.Y."/>
            <person name="Yakimov M."/>
            <person name="Messina E."/>
            <person name="Merkel A.Y."/>
            <person name="Bale N.J."/>
            <person name="Sinninghe Damste J.S."/>
        </authorList>
    </citation>
    <scope>NUCLEOTIDE SEQUENCE</scope>
    <source>
        <strain evidence="3">AArc-Mg</strain>
        <strain evidence="2">AArc1</strain>
    </source>
</reference>
<reference evidence="4" key="2">
    <citation type="submission" date="2018-02" db="EMBL/GenBank/DDBJ databases">
        <title>Phenotypic and genomic properties of facultatively anaerobic sulfur-reducing natronoarchaea from hypersaline soda lakes.</title>
        <authorList>
            <person name="Sorokin D.Y."/>
            <person name="Kublanov I.V."/>
            <person name="Roman P."/>
            <person name="Sinninghe Damste J.S."/>
            <person name="Golyshin P.N."/>
            <person name="Rojo D."/>
            <person name="Ciordia S."/>
            <person name="Mena M.D.C."/>
            <person name="Ferrer M."/>
            <person name="Messina E."/>
            <person name="Smedile F."/>
            <person name="La Spada G."/>
            <person name="La Cono V."/>
            <person name="Yakimov M.M."/>
        </authorList>
    </citation>
    <scope>NUCLEOTIDE SEQUENCE [LARGE SCALE GENOMIC DNA]</scope>
    <source>
        <strain evidence="4">AArc-Mg</strain>
    </source>
</reference>
<dbReference type="RefSeq" id="WP_117363221.1">
    <property type="nucleotide sequence ID" value="NZ_CP024047.1"/>
</dbReference>
<dbReference type="OrthoDB" id="9573at2157"/>
<dbReference type="InterPro" id="IPR012340">
    <property type="entry name" value="NA-bd_OB-fold"/>
</dbReference>
<dbReference type="KEGG" id="nan:AArc1_0662"/>
<evidence type="ECO:0000313" key="4">
    <source>
        <dbReference type="Proteomes" id="UP000258613"/>
    </source>
</evidence>
<accession>A0A346PBW0</accession>
<dbReference type="GeneID" id="37643533"/>
<evidence type="ECO:0000313" key="2">
    <source>
        <dbReference type="EMBL" id="AXR77005.1"/>
    </source>
</evidence>
<dbReference type="Proteomes" id="UP000258613">
    <property type="component" value="Chromosome"/>
</dbReference>